<feature type="transmembrane region" description="Helical" evidence="1">
    <location>
        <begin position="244"/>
        <end position="267"/>
    </location>
</feature>
<accession>A0A1M6X3P5</accession>
<evidence type="ECO:0000259" key="2">
    <source>
        <dbReference type="Pfam" id="PF02517"/>
    </source>
</evidence>
<keyword evidence="4" id="KW-1185">Reference proteome</keyword>
<dbReference type="PANTHER" id="PTHR39430:SF1">
    <property type="entry name" value="PROTEASE"/>
    <property type="match status" value="1"/>
</dbReference>
<keyword evidence="1" id="KW-0812">Transmembrane</keyword>
<gene>
    <name evidence="3" type="ORF">SAMN05444342_2712</name>
</gene>
<feature type="transmembrane region" description="Helical" evidence="1">
    <location>
        <begin position="102"/>
        <end position="122"/>
    </location>
</feature>
<feature type="transmembrane region" description="Helical" evidence="1">
    <location>
        <begin position="61"/>
        <end position="82"/>
    </location>
</feature>
<feature type="transmembrane region" description="Helical" evidence="1">
    <location>
        <begin position="213"/>
        <end position="232"/>
    </location>
</feature>
<dbReference type="AlphaFoldDB" id="A0A1M6X3P5"/>
<keyword evidence="1" id="KW-0472">Membrane</keyword>
<reference evidence="4" key="1">
    <citation type="submission" date="2016-11" db="EMBL/GenBank/DDBJ databases">
        <authorList>
            <person name="Varghese N."/>
            <person name="Submissions S."/>
        </authorList>
    </citation>
    <scope>NUCLEOTIDE SEQUENCE [LARGE SCALE GENOMIC DNA]</scope>
    <source>
        <strain evidence="4">DX253</strain>
    </source>
</reference>
<name>A0A1M6X3P5_HALPU</name>
<proteinExistence type="predicted"/>
<feature type="transmembrane region" description="Helical" evidence="1">
    <location>
        <begin position="287"/>
        <end position="306"/>
    </location>
</feature>
<dbReference type="Pfam" id="PF02517">
    <property type="entry name" value="Rce1-like"/>
    <property type="match status" value="1"/>
</dbReference>
<feature type="transmembrane region" description="Helical" evidence="1">
    <location>
        <begin position="20"/>
        <end position="41"/>
    </location>
</feature>
<dbReference type="GO" id="GO:0080120">
    <property type="term" value="P:CAAX-box protein maturation"/>
    <property type="evidence" value="ECO:0007669"/>
    <property type="project" value="UniProtKB-ARBA"/>
</dbReference>
<feature type="transmembrane region" description="Helical" evidence="1">
    <location>
        <begin position="142"/>
        <end position="160"/>
    </location>
</feature>
<feature type="transmembrane region" description="Helical" evidence="1">
    <location>
        <begin position="188"/>
        <end position="207"/>
    </location>
</feature>
<feature type="domain" description="CAAX prenyl protease 2/Lysostaphin resistance protein A-like" evidence="2">
    <location>
        <begin position="147"/>
        <end position="249"/>
    </location>
</feature>
<dbReference type="GO" id="GO:0004175">
    <property type="term" value="F:endopeptidase activity"/>
    <property type="evidence" value="ECO:0007669"/>
    <property type="project" value="UniProtKB-ARBA"/>
</dbReference>
<dbReference type="EMBL" id="FRAN01000004">
    <property type="protein sequence ID" value="SHL00534.1"/>
    <property type="molecule type" value="Genomic_DNA"/>
</dbReference>
<dbReference type="RefSeq" id="WP_018129035.1">
    <property type="nucleotide sequence ID" value="NZ_AEMG01000015.1"/>
</dbReference>
<dbReference type="Proteomes" id="UP000184203">
    <property type="component" value="Unassembled WGS sequence"/>
</dbReference>
<sequence>MVLSSIKAVFWNATDRRLRLPWRFVVAGIVFVVVSLAAAVSLRPVWVSAFVGFQFASFGRLGSLLFRTSFELVIVGLFTYLVGRFIDRRRFSDFGFHLSRTWWLDFGFGLALGATLMTAIFLTELALGWVRVTGFFRTVSGLSFVTVFLTSVLVFVVVGVSEELLVRGYILTNLAEGFRWFPRVSGEVAVAAATLCSSILFGVAHVFNPNATLTSTVVIVLAGVMLASGYLVTGELAIPIGLHVSWNLFQTSVYGFSVSGLRLPVTVIATEQVGPRVFTGGAFGPEAGLVGVGAIVVGTVAIARWVRSREPPLSLSSSVWTPELR</sequence>
<dbReference type="PANTHER" id="PTHR39430">
    <property type="entry name" value="MEMBRANE-ASSOCIATED PROTEASE-RELATED"/>
    <property type="match status" value="1"/>
</dbReference>
<keyword evidence="1" id="KW-1133">Transmembrane helix</keyword>
<protein>
    <recommendedName>
        <fullName evidence="2">CAAX prenyl protease 2/Lysostaphin resistance protein A-like domain-containing protein</fullName>
    </recommendedName>
</protein>
<organism evidence="3 4">
    <name type="scientific">Haladaptatus paucihalophilus DX253</name>
    <dbReference type="NCBI Taxonomy" id="797209"/>
    <lineage>
        <taxon>Archaea</taxon>
        <taxon>Methanobacteriati</taxon>
        <taxon>Methanobacteriota</taxon>
        <taxon>Stenosarchaea group</taxon>
        <taxon>Halobacteria</taxon>
        <taxon>Halobacteriales</taxon>
        <taxon>Haladaptataceae</taxon>
        <taxon>Haladaptatus</taxon>
    </lineage>
</organism>
<evidence type="ECO:0000256" key="1">
    <source>
        <dbReference type="SAM" id="Phobius"/>
    </source>
</evidence>
<evidence type="ECO:0000313" key="3">
    <source>
        <dbReference type="EMBL" id="SHL00534.1"/>
    </source>
</evidence>
<evidence type="ECO:0000313" key="4">
    <source>
        <dbReference type="Proteomes" id="UP000184203"/>
    </source>
</evidence>
<dbReference type="InterPro" id="IPR003675">
    <property type="entry name" value="Rce1/LyrA-like_dom"/>
</dbReference>